<dbReference type="OrthoDB" id="273460at2"/>
<comment type="caution">
    <text evidence="2">The sequence shown here is derived from an EMBL/GenBank/DDBJ whole genome shotgun (WGS) entry which is preliminary data.</text>
</comment>
<feature type="domain" description="Smf/DprA SLOG" evidence="1">
    <location>
        <begin position="6"/>
        <end position="160"/>
    </location>
</feature>
<evidence type="ECO:0000313" key="2">
    <source>
        <dbReference type="EMBL" id="PTL35470.1"/>
    </source>
</evidence>
<organism evidence="2 3">
    <name type="scientific">Candidatus Methylomirabilis limnetica</name>
    <dbReference type="NCBI Taxonomy" id="2033718"/>
    <lineage>
        <taxon>Bacteria</taxon>
        <taxon>Candidatus Methylomirabilota</taxon>
        <taxon>Candidatus Methylomirabilia</taxon>
        <taxon>Candidatus Methylomirabilales</taxon>
        <taxon>Candidatus Methylomirabilaceae</taxon>
        <taxon>Candidatus Methylomirabilis</taxon>
    </lineage>
</organism>
<dbReference type="InterPro" id="IPR057666">
    <property type="entry name" value="DrpA_SLOG"/>
</dbReference>
<dbReference type="GO" id="GO:0009294">
    <property type="term" value="P:DNA-mediated transformation"/>
    <property type="evidence" value="ECO:0007669"/>
    <property type="project" value="InterPro"/>
</dbReference>
<dbReference type="Pfam" id="PF02481">
    <property type="entry name" value="DNA_processg_A"/>
    <property type="match status" value="1"/>
</dbReference>
<dbReference type="GO" id="GO:0003677">
    <property type="term" value="F:DNA binding"/>
    <property type="evidence" value="ECO:0007669"/>
    <property type="project" value="UniProtKB-KW"/>
</dbReference>
<keyword evidence="3" id="KW-1185">Reference proteome</keyword>
<gene>
    <name evidence="2" type="ORF">CLG94_09360</name>
</gene>
<reference evidence="3" key="2">
    <citation type="journal article" date="2018" name="Environ. Microbiol.">
        <title>Bloom of a denitrifying methanotroph, 'Candidatus Methylomirabilis limnetica', in a deep stratified lake.</title>
        <authorList>
            <person name="Graf J.S."/>
            <person name="Mayr M.J."/>
            <person name="Marchant H.K."/>
            <person name="Tienken D."/>
            <person name="Hach P.F."/>
            <person name="Brand A."/>
            <person name="Schubert C.J."/>
            <person name="Kuypers M.M."/>
            <person name="Milucka J."/>
        </authorList>
    </citation>
    <scope>NUCLEOTIDE SEQUENCE [LARGE SCALE GENOMIC DNA]</scope>
    <source>
        <strain evidence="3">Zug</strain>
    </source>
</reference>
<protein>
    <submittedName>
        <fullName evidence="2">DNA-binding protein</fullName>
    </submittedName>
</protein>
<sequence length="180" mass="19624">MAVLTLSLDDARYPPNLRERMGDDAPAQLAALGNLDLLALPKIGLFSSVRCPGHVILTTYDQAAKWRDAGRCVISGFHSPVEKECLRILLRGPQPIIICPARAIEAMRIPIELRTAFDAGRVLYLSPFAKQPRRVTKESALRRNETVAALADEAYVAHVAAGGQTALISKMLAQWGVLLV</sequence>
<name>A0A2T4TWI6_9BACT</name>
<proteinExistence type="predicted"/>
<evidence type="ECO:0000259" key="1">
    <source>
        <dbReference type="Pfam" id="PF02481"/>
    </source>
</evidence>
<evidence type="ECO:0000313" key="3">
    <source>
        <dbReference type="Proteomes" id="UP000241436"/>
    </source>
</evidence>
<dbReference type="EMBL" id="NVQC01000023">
    <property type="protein sequence ID" value="PTL35470.1"/>
    <property type="molecule type" value="Genomic_DNA"/>
</dbReference>
<dbReference type="AlphaFoldDB" id="A0A2T4TWI6"/>
<dbReference type="RefSeq" id="WP_107562946.1">
    <property type="nucleotide sequence ID" value="NZ_NVQC01000023.1"/>
</dbReference>
<accession>A0A2T4TWI6</accession>
<keyword evidence="2" id="KW-0238">DNA-binding</keyword>
<reference evidence="2 3" key="1">
    <citation type="submission" date="2017-09" db="EMBL/GenBank/DDBJ databases">
        <title>Bloom of a denitrifying methanotroph, Candidatus Methylomirabilis limnetica, in a deep stratified lake.</title>
        <authorList>
            <person name="Graf J.S."/>
            <person name="Marchant H.K."/>
            <person name="Tienken D."/>
            <person name="Hach P.F."/>
            <person name="Brand A."/>
            <person name="Schubert C.J."/>
            <person name="Kuypers M.M."/>
            <person name="Milucka J."/>
        </authorList>
    </citation>
    <scope>NUCLEOTIDE SEQUENCE [LARGE SCALE GENOMIC DNA]</scope>
    <source>
        <strain evidence="2 3">Zug</strain>
    </source>
</reference>
<dbReference type="Proteomes" id="UP000241436">
    <property type="component" value="Unassembled WGS sequence"/>
</dbReference>
<dbReference type="Gene3D" id="3.40.50.450">
    <property type="match status" value="1"/>
</dbReference>